<dbReference type="Gene3D" id="2.60.420.10">
    <property type="entry name" value="Maltose phosphorylase, domain 3"/>
    <property type="match status" value="1"/>
</dbReference>
<dbReference type="PANTHER" id="PTHR34987:SF4">
    <property type="entry name" value="ALPHA-L-RHAMNOSIDASE C-TERMINAL DOMAIN-CONTAINING PROTEIN"/>
    <property type="match status" value="1"/>
</dbReference>
<feature type="domain" description="Alpha-L-rhamnosidase C-terminal" evidence="2">
    <location>
        <begin position="708"/>
        <end position="770"/>
    </location>
</feature>
<dbReference type="PANTHER" id="PTHR34987">
    <property type="entry name" value="C, PUTATIVE (AFU_ORTHOLOGUE AFUA_3G02880)-RELATED"/>
    <property type="match status" value="1"/>
</dbReference>
<comment type="caution">
    <text evidence="3">The sequence shown here is derived from an EMBL/GenBank/DDBJ whole genome shotgun (WGS) entry which is preliminary data.</text>
</comment>
<name>A0A4R8T656_9PEZI</name>
<evidence type="ECO:0000313" key="4">
    <source>
        <dbReference type="Proteomes" id="UP000295604"/>
    </source>
</evidence>
<dbReference type="AlphaFoldDB" id="A0A4R8T656"/>
<evidence type="ECO:0000259" key="1">
    <source>
        <dbReference type="Pfam" id="PF17389"/>
    </source>
</evidence>
<dbReference type="Gene3D" id="1.50.10.10">
    <property type="match status" value="1"/>
</dbReference>
<sequence length="799" mass="86171">MSHSLITAKHVLSTTGDAQHDPDSIIFSLANDAVTETSPQASIIFDYGQCFGGLPVLVIDKARGNRPIRLQAVYSETIEGIACETGDGPFFLFSSAMDSYRNVSISVLPSESQQVIKARLAQKSQRYLKLVLVSPDSSVTISQAGLEPCRPSITPRAHFTCSSDVLNRIWQDGVRTIDMCTVLKGETLPSWDVTDIGTKIVGQHWAPCRQGTRWGDKEVTFQVLVDLVGASWGVHMVANGVIFCLDVERRELRAYEGLAHQSAVFPVKSFGSWSTRAIAKRGDWIDICVVTSGSRVTVSIDGKEIVTLADVRVRPLLGGSGINTGSVAFGGPEGWVAVYRNLVVRDLSGSTLYENGMCVKVKDRVLADFQVGTNVVSCMIDGAKRDRATFGGDLFVSGRGVAYAGLDLGAVAGSIELLASHQTEDGYLGNLCPIQAPVHTGEEPPPTYAFYSITYAFLLVVAAKDYWLHSGDDELVRRLLPAINRLLDFGASQLNSMGLIEAHPEMSMHWYPLGGPVFGASGTANLAYYDALKAAETLTTDAGQKHVLSLRAHELKESILAHLFNRETGSVRMGTALPSDGICQDTNGYAVSLNIIPEPLDTTSHLKCPSESRPVAFKGLNHWDKTGVVSPYATGFAVEALFSQGKGREAVELIESVWGPMADPSNPNYSGGHWEAMTTDGKPFGHDTSLMHAWSSWPVFLLPQYLTGLKPTEAGWKRVQIAPVVSGVDFARYTVDAPRGTLEVEMRLDGAAGTLSLAVTLPAGVSATVIPPFGFLAGSEVEALLQGPAKKTFQYINKR</sequence>
<dbReference type="EMBL" id="QAPF01000231">
    <property type="protein sequence ID" value="TEA12818.1"/>
    <property type="molecule type" value="Genomic_DNA"/>
</dbReference>
<evidence type="ECO:0000259" key="2">
    <source>
        <dbReference type="Pfam" id="PF17390"/>
    </source>
</evidence>
<dbReference type="GO" id="GO:0003824">
    <property type="term" value="F:catalytic activity"/>
    <property type="evidence" value="ECO:0007669"/>
    <property type="project" value="UniProtKB-ARBA"/>
</dbReference>
<dbReference type="Pfam" id="PF17390">
    <property type="entry name" value="Bac_rhamnosid_C"/>
    <property type="match status" value="1"/>
</dbReference>
<dbReference type="InterPro" id="IPR012341">
    <property type="entry name" value="6hp_glycosidase-like_sf"/>
</dbReference>
<proteinExistence type="predicted"/>
<gene>
    <name evidence="3" type="ORF">C8034_v005576</name>
</gene>
<evidence type="ECO:0008006" key="5">
    <source>
        <dbReference type="Google" id="ProtNLM"/>
    </source>
</evidence>
<dbReference type="InterPro" id="IPR008928">
    <property type="entry name" value="6-hairpin_glycosidase_sf"/>
</dbReference>
<evidence type="ECO:0000313" key="3">
    <source>
        <dbReference type="EMBL" id="TEA12818.1"/>
    </source>
</evidence>
<dbReference type="Proteomes" id="UP000295604">
    <property type="component" value="Unassembled WGS sequence"/>
</dbReference>
<dbReference type="Pfam" id="PF17389">
    <property type="entry name" value="Bac_rhamnosid6H"/>
    <property type="match status" value="1"/>
</dbReference>
<feature type="domain" description="Alpha-L-rhamnosidase six-hairpin glycosidase" evidence="1">
    <location>
        <begin position="373"/>
        <end position="601"/>
    </location>
</feature>
<accession>A0A4R8T656</accession>
<dbReference type="InterPro" id="IPR035398">
    <property type="entry name" value="Bac_rhamnosid_C"/>
</dbReference>
<keyword evidence="4" id="KW-1185">Reference proteome</keyword>
<dbReference type="GO" id="GO:0005975">
    <property type="term" value="P:carbohydrate metabolic process"/>
    <property type="evidence" value="ECO:0007669"/>
    <property type="project" value="InterPro"/>
</dbReference>
<organism evidence="3 4">
    <name type="scientific">Colletotrichum sidae</name>
    <dbReference type="NCBI Taxonomy" id="1347389"/>
    <lineage>
        <taxon>Eukaryota</taxon>
        <taxon>Fungi</taxon>
        <taxon>Dikarya</taxon>
        <taxon>Ascomycota</taxon>
        <taxon>Pezizomycotina</taxon>
        <taxon>Sordariomycetes</taxon>
        <taxon>Hypocreomycetidae</taxon>
        <taxon>Glomerellales</taxon>
        <taxon>Glomerellaceae</taxon>
        <taxon>Colletotrichum</taxon>
        <taxon>Colletotrichum orbiculare species complex</taxon>
    </lineage>
</organism>
<protein>
    <recommendedName>
        <fullName evidence="5">Alpha-L-rhamnosidase C-terminal domain-containing protein</fullName>
    </recommendedName>
</protein>
<dbReference type="SUPFAM" id="SSF48208">
    <property type="entry name" value="Six-hairpin glycosidases"/>
    <property type="match status" value="1"/>
</dbReference>
<dbReference type="InterPro" id="IPR035396">
    <property type="entry name" value="Bac_rhamnosid6H"/>
</dbReference>
<reference evidence="3 4" key="1">
    <citation type="submission" date="2018-11" db="EMBL/GenBank/DDBJ databases">
        <title>Genome sequence and assembly of Colletotrichum sidae.</title>
        <authorList>
            <person name="Gan P."/>
            <person name="Shirasu K."/>
        </authorList>
    </citation>
    <scope>NUCLEOTIDE SEQUENCE [LARGE SCALE GENOMIC DNA]</scope>
    <source>
        <strain evidence="3 4">CBS 518.97</strain>
    </source>
</reference>